<evidence type="ECO:0000256" key="6">
    <source>
        <dbReference type="ARBA" id="ARBA00023136"/>
    </source>
</evidence>
<keyword evidence="3" id="KW-1134">Transmembrane beta strand</keyword>
<keyword evidence="6" id="KW-0472">Membrane</keyword>
<dbReference type="Gene3D" id="2.40.160.60">
    <property type="entry name" value="Outer membrane protein transport protein (OMPP1/FadL/TodX)"/>
    <property type="match status" value="1"/>
</dbReference>
<feature type="chain" id="PRO_5031387836" evidence="8">
    <location>
        <begin position="32"/>
        <end position="433"/>
    </location>
</feature>
<evidence type="ECO:0000256" key="8">
    <source>
        <dbReference type="SAM" id="SignalP"/>
    </source>
</evidence>
<accession>A0A7Z0VNK7</accession>
<evidence type="ECO:0000313" key="9">
    <source>
        <dbReference type="EMBL" id="ODJ88521.1"/>
    </source>
</evidence>
<feature type="signal peptide" evidence="8">
    <location>
        <begin position="1"/>
        <end position="31"/>
    </location>
</feature>
<sequence>MRTHYKKTLQISRLALACSAALLAMNQTAQASGFAVPELNITGLALSNAMVANPDSLSAIAYNPAAMAFHTGSAIELGLLLVEPDLSVDTGSGTVDSEANDVVAIPAFTAFTQLNETWSLGLSVNAPFGLETEWPAGTFDAQYPPGTTIPTQSKLEIVAFSPSVAYKINDKASLSGGVDYYWMREVIFNGDINAGMPGSNPAADLEGDGRGVGFNLGFMVDQGRWSFGGSYHSEANIPIEGTVDLPAGALPSFLTNKVNADLKLPWRLQVGVRNQTTDKLAIEFDVTRTGWSSFDTLVVDQDQLGTNIVTSLNQWDDANAYRIGISYDFSQATQLRIGYTFDETPQDDKFYSPRIPDADRQLFSLGVGHTLSNGWTIDAGYMYVKFDDRTLDIDPTFVHAAPDAGETNGTSAVNGDYESSVHLFGIGIKKHFM</sequence>
<evidence type="ECO:0000256" key="7">
    <source>
        <dbReference type="ARBA" id="ARBA00023237"/>
    </source>
</evidence>
<dbReference type="Proteomes" id="UP000094769">
    <property type="component" value="Unassembled WGS sequence"/>
</dbReference>
<evidence type="ECO:0000256" key="1">
    <source>
        <dbReference type="ARBA" id="ARBA00004571"/>
    </source>
</evidence>
<keyword evidence="7" id="KW-0998">Cell outer membrane</keyword>
<organism evidence="9 10">
    <name type="scientific">Candidatus Thiodiazotropha endolucinida</name>
    <dbReference type="NCBI Taxonomy" id="1655433"/>
    <lineage>
        <taxon>Bacteria</taxon>
        <taxon>Pseudomonadati</taxon>
        <taxon>Pseudomonadota</taxon>
        <taxon>Gammaproteobacteria</taxon>
        <taxon>Chromatiales</taxon>
        <taxon>Sedimenticolaceae</taxon>
        <taxon>Candidatus Thiodiazotropha</taxon>
    </lineage>
</organism>
<evidence type="ECO:0000256" key="4">
    <source>
        <dbReference type="ARBA" id="ARBA00022692"/>
    </source>
</evidence>
<proteinExistence type="inferred from homology"/>
<dbReference type="GO" id="GO:0009279">
    <property type="term" value="C:cell outer membrane"/>
    <property type="evidence" value="ECO:0007669"/>
    <property type="project" value="UniProtKB-SubCell"/>
</dbReference>
<keyword evidence="5 8" id="KW-0732">Signal</keyword>
<protein>
    <submittedName>
        <fullName evidence="9">47 kDa outer membrane protein</fullName>
    </submittedName>
</protein>
<dbReference type="RefSeq" id="WP_069122233.1">
    <property type="nucleotide sequence ID" value="NZ_MARB01000005.1"/>
</dbReference>
<dbReference type="AlphaFoldDB" id="A0A7Z0VNK7"/>
<gene>
    <name evidence="9" type="ORF">CODIS_10670</name>
</gene>
<dbReference type="EMBL" id="MARB01000005">
    <property type="protein sequence ID" value="ODJ88521.1"/>
    <property type="molecule type" value="Genomic_DNA"/>
</dbReference>
<comment type="similarity">
    <text evidence="2">Belongs to the OmpP1/FadL family.</text>
</comment>
<evidence type="ECO:0000256" key="5">
    <source>
        <dbReference type="ARBA" id="ARBA00022729"/>
    </source>
</evidence>
<comment type="caution">
    <text evidence="9">The sequence shown here is derived from an EMBL/GenBank/DDBJ whole genome shotgun (WGS) entry which is preliminary data.</text>
</comment>
<keyword evidence="4" id="KW-0812">Transmembrane</keyword>
<keyword evidence="10" id="KW-1185">Reference proteome</keyword>
<evidence type="ECO:0000313" key="10">
    <source>
        <dbReference type="Proteomes" id="UP000094769"/>
    </source>
</evidence>
<dbReference type="Pfam" id="PF03349">
    <property type="entry name" value="Toluene_X"/>
    <property type="match status" value="1"/>
</dbReference>
<evidence type="ECO:0000256" key="3">
    <source>
        <dbReference type="ARBA" id="ARBA00022452"/>
    </source>
</evidence>
<name>A0A7Z0VNK7_9GAMM</name>
<dbReference type="GO" id="GO:0015483">
    <property type="term" value="F:long-chain fatty acid transporting porin activity"/>
    <property type="evidence" value="ECO:0007669"/>
    <property type="project" value="TreeGrafter"/>
</dbReference>
<dbReference type="InterPro" id="IPR005017">
    <property type="entry name" value="OMPP1/FadL/TodX"/>
</dbReference>
<evidence type="ECO:0000256" key="2">
    <source>
        <dbReference type="ARBA" id="ARBA00008163"/>
    </source>
</evidence>
<dbReference type="SUPFAM" id="SSF56935">
    <property type="entry name" value="Porins"/>
    <property type="match status" value="1"/>
</dbReference>
<dbReference type="PANTHER" id="PTHR35093:SF8">
    <property type="entry name" value="OUTER MEMBRANE PROTEIN NMB0088-RELATED"/>
    <property type="match status" value="1"/>
</dbReference>
<reference evidence="9 10" key="1">
    <citation type="submission" date="2016-06" db="EMBL/GenBank/DDBJ databases">
        <title>Genome sequence of endosymbiont of Candidatus Endolucinida thiodiazotropha.</title>
        <authorList>
            <person name="Poehlein A."/>
            <person name="Koenig S."/>
            <person name="Heiden S.E."/>
            <person name="Thuermer A."/>
            <person name="Voget S."/>
            <person name="Daniel R."/>
            <person name="Markert S."/>
            <person name="Gros O."/>
            <person name="Schweder T."/>
        </authorList>
    </citation>
    <scope>NUCLEOTIDE SEQUENCE [LARGE SCALE GENOMIC DNA]</scope>
    <source>
        <strain evidence="9 10">COS</strain>
    </source>
</reference>
<comment type="subcellular location">
    <subcellularLocation>
        <location evidence="1">Cell outer membrane</location>
        <topology evidence="1">Multi-pass membrane protein</topology>
    </subcellularLocation>
</comment>
<dbReference type="PANTHER" id="PTHR35093">
    <property type="entry name" value="OUTER MEMBRANE PROTEIN NMB0088-RELATED"/>
    <property type="match status" value="1"/>
</dbReference>